<keyword evidence="3" id="KW-1185">Reference proteome</keyword>
<dbReference type="Proteomes" id="UP000000845">
    <property type="component" value="Chromosome"/>
</dbReference>
<evidence type="ECO:0000256" key="1">
    <source>
        <dbReference type="SAM" id="Phobius"/>
    </source>
</evidence>
<keyword evidence="1" id="KW-0812">Transmembrane</keyword>
<dbReference type="KEGG" id="str:Sterm_2848"/>
<dbReference type="HOGENOM" id="CLU_2847371_0_0_0"/>
<dbReference type="AlphaFoldDB" id="D1AN88"/>
<gene>
    <name evidence="2" type="ordered locus">Sterm_2848</name>
</gene>
<sequence>MKNFINTFIVFVLIALAMANLEKAKDYSKNIKSIKEVFIPENLGRILAQIAMFIIFIYAAYKIWN</sequence>
<dbReference type="EMBL" id="CP001739">
    <property type="protein sequence ID" value="ACZ09692.1"/>
    <property type="molecule type" value="Genomic_DNA"/>
</dbReference>
<name>D1AN88_SEBTE</name>
<protein>
    <submittedName>
        <fullName evidence="2">Uncharacterized protein</fullName>
    </submittedName>
</protein>
<keyword evidence="1" id="KW-1133">Transmembrane helix</keyword>
<evidence type="ECO:0000313" key="2">
    <source>
        <dbReference type="EMBL" id="ACZ09692.1"/>
    </source>
</evidence>
<dbReference type="STRING" id="526218.Sterm_2848"/>
<reference evidence="3" key="1">
    <citation type="submission" date="2009-09" db="EMBL/GenBank/DDBJ databases">
        <title>The complete chromosome of Sebaldella termitidis ATCC 33386.</title>
        <authorList>
            <consortium name="US DOE Joint Genome Institute (JGI-PGF)"/>
            <person name="Lucas S."/>
            <person name="Copeland A."/>
            <person name="Lapidus A."/>
            <person name="Glavina del Rio T."/>
            <person name="Dalin E."/>
            <person name="Tice H."/>
            <person name="Bruce D."/>
            <person name="Goodwin L."/>
            <person name="Pitluck S."/>
            <person name="Kyrpides N."/>
            <person name="Mavromatis K."/>
            <person name="Ivanova N."/>
            <person name="Mikhailova N."/>
            <person name="Sims D."/>
            <person name="Meincke L."/>
            <person name="Brettin T."/>
            <person name="Detter J.C."/>
            <person name="Han C."/>
            <person name="Larimer F."/>
            <person name="Land M."/>
            <person name="Hauser L."/>
            <person name="Markowitz V."/>
            <person name="Cheng J.F."/>
            <person name="Hugenholtz P."/>
            <person name="Woyke T."/>
            <person name="Wu D."/>
            <person name="Eisen J.A."/>
        </authorList>
    </citation>
    <scope>NUCLEOTIDE SEQUENCE [LARGE SCALE GENOMIC DNA]</scope>
    <source>
        <strain evidence="3">ATCC 33386 / NCTC 11300</strain>
    </source>
</reference>
<organism evidence="2 3">
    <name type="scientific">Sebaldella termitidis (strain ATCC 33386 / NCTC 11300)</name>
    <dbReference type="NCBI Taxonomy" id="526218"/>
    <lineage>
        <taxon>Bacteria</taxon>
        <taxon>Fusobacteriati</taxon>
        <taxon>Fusobacteriota</taxon>
        <taxon>Fusobacteriia</taxon>
        <taxon>Fusobacteriales</taxon>
        <taxon>Leptotrichiaceae</taxon>
        <taxon>Sebaldella</taxon>
    </lineage>
</organism>
<evidence type="ECO:0000313" key="3">
    <source>
        <dbReference type="Proteomes" id="UP000000845"/>
    </source>
</evidence>
<proteinExistence type="predicted"/>
<keyword evidence="1" id="KW-0472">Membrane</keyword>
<dbReference type="RefSeq" id="WP_012862286.1">
    <property type="nucleotide sequence ID" value="NC_013517.1"/>
</dbReference>
<reference evidence="2 3" key="2">
    <citation type="journal article" date="2010" name="Stand. Genomic Sci.">
        <title>Complete genome sequence of Sebaldella termitidis type strain (NCTC 11300).</title>
        <authorList>
            <person name="Harmon-Smith M."/>
            <person name="Celia L."/>
            <person name="Chertkov O."/>
            <person name="Lapidus A."/>
            <person name="Copeland A."/>
            <person name="Glavina Del Rio T."/>
            <person name="Nolan M."/>
            <person name="Lucas S."/>
            <person name="Tice H."/>
            <person name="Cheng J.F."/>
            <person name="Han C."/>
            <person name="Detter J.C."/>
            <person name="Bruce D."/>
            <person name="Goodwin L."/>
            <person name="Pitluck S."/>
            <person name="Pati A."/>
            <person name="Liolios K."/>
            <person name="Ivanova N."/>
            <person name="Mavromatis K."/>
            <person name="Mikhailova N."/>
            <person name="Chen A."/>
            <person name="Palaniappan K."/>
            <person name="Land M."/>
            <person name="Hauser L."/>
            <person name="Chang Y.J."/>
            <person name="Jeffries C.D."/>
            <person name="Brettin T."/>
            <person name="Goker M."/>
            <person name="Beck B."/>
            <person name="Bristow J."/>
            <person name="Eisen J.A."/>
            <person name="Markowitz V."/>
            <person name="Hugenholtz P."/>
            <person name="Kyrpides N.C."/>
            <person name="Klenk H.P."/>
            <person name="Chen F."/>
        </authorList>
    </citation>
    <scope>NUCLEOTIDE SEQUENCE [LARGE SCALE GENOMIC DNA]</scope>
    <source>
        <strain evidence="3">ATCC 33386 / NCTC 11300</strain>
    </source>
</reference>
<feature type="transmembrane region" description="Helical" evidence="1">
    <location>
        <begin position="43"/>
        <end position="61"/>
    </location>
</feature>
<accession>D1AN88</accession>